<feature type="compositionally biased region" description="Gly residues" evidence="1">
    <location>
        <begin position="1"/>
        <end position="10"/>
    </location>
</feature>
<protein>
    <recommendedName>
        <fullName evidence="2">GIY-YIG domain-containing protein</fullName>
    </recommendedName>
</protein>
<feature type="region of interest" description="Disordered" evidence="1">
    <location>
        <begin position="1"/>
        <end position="61"/>
    </location>
</feature>
<reference evidence="3" key="1">
    <citation type="submission" date="2021-01" db="EMBL/GenBank/DDBJ databases">
        <authorList>
            <person name="Corre E."/>
            <person name="Pelletier E."/>
            <person name="Niang G."/>
            <person name="Scheremetjew M."/>
            <person name="Finn R."/>
            <person name="Kale V."/>
            <person name="Holt S."/>
            <person name="Cochrane G."/>
            <person name="Meng A."/>
            <person name="Brown T."/>
            <person name="Cohen L."/>
        </authorList>
    </citation>
    <scope>NUCLEOTIDE SEQUENCE</scope>
    <source>
        <strain evidence="3">CCMP125</strain>
    </source>
</reference>
<evidence type="ECO:0000256" key="1">
    <source>
        <dbReference type="SAM" id="MobiDB-lite"/>
    </source>
</evidence>
<dbReference type="AlphaFoldDB" id="A0A7S2Y2V1"/>
<name>A0A7S2Y2V1_9STRA</name>
<proteinExistence type="predicted"/>
<feature type="compositionally biased region" description="Low complexity" evidence="1">
    <location>
        <begin position="241"/>
        <end position="250"/>
    </location>
</feature>
<sequence>MPRGRGGGGYARRSAAPRRTTSSTANASKRIAAASSSRGRASGTAKTVTSRQTTGLYTPGGKPVFNAAAYTQAGGRACNSQGRSIRHGVAYAAKVQQTSIQKAAKTVQKQNPRAQAFSYTLKASDGKHYAGYTAHPTQRMQQHLSGNGAVATQQMNLSRVTIHAHSSVQAAKKNETRLYYQAKEAHGIDKARGAGHTKKFSDSDGNDSGGSDSDGSDSGTSDGHDSDGNDSDSTTTDRNDSGNSDGYDSDSATERNDSGNSDGNDWDGSDSNSDVGSQLSDGSDSGNGDDATNTCGFPW</sequence>
<evidence type="ECO:0000259" key="2">
    <source>
        <dbReference type="Pfam" id="PF01541"/>
    </source>
</evidence>
<dbReference type="InterPro" id="IPR035901">
    <property type="entry name" value="GIY-YIG_endonuc_sf"/>
</dbReference>
<feature type="domain" description="GIY-YIG" evidence="2">
    <location>
        <begin position="119"/>
        <end position="178"/>
    </location>
</feature>
<feature type="compositionally biased region" description="Polar residues" evidence="1">
    <location>
        <begin position="47"/>
        <end position="56"/>
    </location>
</feature>
<feature type="region of interest" description="Disordered" evidence="1">
    <location>
        <begin position="190"/>
        <end position="299"/>
    </location>
</feature>
<evidence type="ECO:0000313" key="3">
    <source>
        <dbReference type="EMBL" id="CAD9941442.1"/>
    </source>
</evidence>
<dbReference type="InterPro" id="IPR000305">
    <property type="entry name" value="GIY-YIG_endonuc"/>
</dbReference>
<gene>
    <name evidence="3" type="ORF">APAL1065_LOCUS983</name>
</gene>
<dbReference type="Pfam" id="PF01541">
    <property type="entry name" value="GIY-YIG"/>
    <property type="match status" value="1"/>
</dbReference>
<accession>A0A7S2Y2V1</accession>
<organism evidence="3">
    <name type="scientific">Entomoneis paludosa</name>
    <dbReference type="NCBI Taxonomy" id="265537"/>
    <lineage>
        <taxon>Eukaryota</taxon>
        <taxon>Sar</taxon>
        <taxon>Stramenopiles</taxon>
        <taxon>Ochrophyta</taxon>
        <taxon>Bacillariophyta</taxon>
        <taxon>Bacillariophyceae</taxon>
        <taxon>Bacillariophycidae</taxon>
        <taxon>Entomoneidaceae</taxon>
        <taxon>Entomoneis</taxon>
    </lineage>
</organism>
<dbReference type="Gene3D" id="3.40.1440.10">
    <property type="entry name" value="GIY-YIG endonuclease"/>
    <property type="match status" value="1"/>
</dbReference>
<feature type="compositionally biased region" description="Low complexity" evidence="1">
    <location>
        <begin position="269"/>
        <end position="290"/>
    </location>
</feature>
<feature type="compositionally biased region" description="Low complexity" evidence="1">
    <location>
        <begin position="209"/>
        <end position="221"/>
    </location>
</feature>
<dbReference type="EMBL" id="HBHT01001543">
    <property type="protein sequence ID" value="CAD9941442.1"/>
    <property type="molecule type" value="Transcribed_RNA"/>
</dbReference>
<feature type="compositionally biased region" description="Low complexity" evidence="1">
    <location>
        <begin position="11"/>
        <end position="46"/>
    </location>
</feature>